<feature type="compositionally biased region" description="Polar residues" evidence="4">
    <location>
        <begin position="502"/>
        <end position="515"/>
    </location>
</feature>
<feature type="region of interest" description="Disordered" evidence="4">
    <location>
        <begin position="1"/>
        <end position="45"/>
    </location>
</feature>
<dbReference type="OrthoDB" id="437889at2759"/>
<sequence length="814" mass="87845">MDVDQGREASHDTPSPPIAPQSNSDRDSRGEGELPLPPPPADVKSTQLTGEARERLEHVLGSDIGISTLLNRLKQSISSARDLSSFLKERATVEEKHAQSLKRLARGTHELVRRPESRGGTFAQCFEESTKIHDRMADNGVQFSQSLIHMHDELLETIANTERSRKHWKQTGLEAEKRVSDAENAMNKAKARYSSLAEQYDRARTGEKSGGKFGIKGHKSAAQQEEDLHRKLEAADGEYATKVQQAQASRQDLISTHRPQAIRALQALIKECDAALGMQFSKYAGLSEKLLLGNGICISPLKSHGGPARSLRDIAQGVDNEKDFNDYVLSFTTKAGPTPSEIKYEKHPSLSSKQQMAHQPATHPFEASPSPYGTPDRSNTGPGDSPYNQGRRPSQSGQVSGVMPTSGDRSASGPQQSQSYGNPPYLQSPVNNSPLPQLPPIGSMSMSDGQEQRQEPRPSTPTQSPSNQQFGQRPGGRPSIDIYGPGTQGPPAGPGPNGPSFHPNSRGPSMDNNGPASRGPRGLSIDNNGPGSRGPSMGQPGAPAYTSQTYQQPPTDSRGPPSGPQGGNSYTSPTVTSPTSAAAMLPSGQRRNDSNRPNLPPLRPVFGVSLDELFSRDGSAVPAIVYECIRAIDLHGLDTEGIYRTSGSAPNIMAMKAQFDHDSSQVDLRNPASFHHDIAAVTTLLKHFLRDLPDPLLTAAAYSQLIQAAKIDSEDVRRDSLHAIINNMPDPNYATLRVLALHLRRVAQRSDKNRMPTANLAVCLGPTFMGQQPGASTPGGQAQGMNGPDIKDAGWQARVVETILNHTYEIFDDD</sequence>
<dbReference type="SMART" id="SM00055">
    <property type="entry name" value="FCH"/>
    <property type="match status" value="1"/>
</dbReference>
<accession>W2SA98</accession>
<dbReference type="PANTHER" id="PTHR23176">
    <property type="entry name" value="RHO/RAC/CDC GTPASE-ACTIVATING PROTEIN"/>
    <property type="match status" value="1"/>
</dbReference>
<dbReference type="HOGENOM" id="CLU_010730_3_0_1"/>
<feature type="compositionally biased region" description="Polar residues" evidence="4">
    <location>
        <begin position="545"/>
        <end position="555"/>
    </location>
</feature>
<dbReference type="InterPro" id="IPR031160">
    <property type="entry name" value="F_BAR_dom"/>
</dbReference>
<dbReference type="GeneID" id="19976793"/>
<evidence type="ECO:0000313" key="7">
    <source>
        <dbReference type="EMBL" id="ETN45622.1"/>
    </source>
</evidence>
<proteinExistence type="predicted"/>
<evidence type="ECO:0000313" key="8">
    <source>
        <dbReference type="Proteomes" id="UP000030752"/>
    </source>
</evidence>
<dbReference type="SMART" id="SM00324">
    <property type="entry name" value="RhoGAP"/>
    <property type="match status" value="1"/>
</dbReference>
<feature type="compositionally biased region" description="Low complexity" evidence="4">
    <location>
        <begin position="569"/>
        <end position="583"/>
    </location>
</feature>
<dbReference type="FunCoup" id="W2SA98">
    <property type="interactions" value="140"/>
</dbReference>
<dbReference type="PROSITE" id="PS51741">
    <property type="entry name" value="F_BAR"/>
    <property type="match status" value="1"/>
</dbReference>
<keyword evidence="2 3" id="KW-0175">Coiled coil</keyword>
<dbReference type="eggNOG" id="KOG1450">
    <property type="taxonomic scope" value="Eukaryota"/>
</dbReference>
<dbReference type="GO" id="GO:0005096">
    <property type="term" value="F:GTPase activator activity"/>
    <property type="evidence" value="ECO:0007669"/>
    <property type="project" value="UniProtKB-KW"/>
</dbReference>
<dbReference type="InterPro" id="IPR027267">
    <property type="entry name" value="AH/BAR_dom_sf"/>
</dbReference>
<organism evidence="7 8">
    <name type="scientific">Cyphellophora europaea (strain CBS 101466)</name>
    <name type="common">Phialophora europaea</name>
    <dbReference type="NCBI Taxonomy" id="1220924"/>
    <lineage>
        <taxon>Eukaryota</taxon>
        <taxon>Fungi</taxon>
        <taxon>Dikarya</taxon>
        <taxon>Ascomycota</taxon>
        <taxon>Pezizomycotina</taxon>
        <taxon>Eurotiomycetes</taxon>
        <taxon>Chaetothyriomycetidae</taxon>
        <taxon>Chaetothyriales</taxon>
        <taxon>Cyphellophoraceae</taxon>
        <taxon>Cyphellophora</taxon>
    </lineage>
</organism>
<protein>
    <recommendedName>
        <fullName evidence="9">Rho-GAP domain-containing protein</fullName>
    </recommendedName>
</protein>
<dbReference type="AlphaFoldDB" id="W2SA98"/>
<keyword evidence="8" id="KW-1185">Reference proteome</keyword>
<feature type="coiled-coil region" evidence="3">
    <location>
        <begin position="172"/>
        <end position="199"/>
    </location>
</feature>
<dbReference type="RefSeq" id="XP_008712350.1">
    <property type="nucleotide sequence ID" value="XM_008714128.1"/>
</dbReference>
<evidence type="ECO:0008006" key="9">
    <source>
        <dbReference type="Google" id="ProtNLM"/>
    </source>
</evidence>
<dbReference type="Gene3D" id="1.10.555.10">
    <property type="entry name" value="Rho GTPase activation protein"/>
    <property type="match status" value="1"/>
</dbReference>
<dbReference type="PROSITE" id="PS50238">
    <property type="entry name" value="RHOGAP"/>
    <property type="match status" value="1"/>
</dbReference>
<reference evidence="7 8" key="1">
    <citation type="submission" date="2013-03" db="EMBL/GenBank/DDBJ databases">
        <title>The Genome Sequence of Phialophora europaea CBS 101466.</title>
        <authorList>
            <consortium name="The Broad Institute Genomics Platform"/>
            <person name="Cuomo C."/>
            <person name="de Hoog S."/>
            <person name="Gorbushina A."/>
            <person name="Walker B."/>
            <person name="Young S.K."/>
            <person name="Zeng Q."/>
            <person name="Gargeya S."/>
            <person name="Fitzgerald M."/>
            <person name="Haas B."/>
            <person name="Abouelleil A."/>
            <person name="Allen A.W."/>
            <person name="Alvarado L."/>
            <person name="Arachchi H.M."/>
            <person name="Berlin A.M."/>
            <person name="Chapman S.B."/>
            <person name="Gainer-Dewar J."/>
            <person name="Goldberg J."/>
            <person name="Griggs A."/>
            <person name="Gujja S."/>
            <person name="Hansen M."/>
            <person name="Howarth C."/>
            <person name="Imamovic A."/>
            <person name="Ireland A."/>
            <person name="Larimer J."/>
            <person name="McCowan C."/>
            <person name="Murphy C."/>
            <person name="Pearson M."/>
            <person name="Poon T.W."/>
            <person name="Priest M."/>
            <person name="Roberts A."/>
            <person name="Saif S."/>
            <person name="Shea T."/>
            <person name="Sisk P."/>
            <person name="Sykes S."/>
            <person name="Wortman J."/>
            <person name="Nusbaum C."/>
            <person name="Birren B."/>
        </authorList>
    </citation>
    <scope>NUCLEOTIDE SEQUENCE [LARGE SCALE GENOMIC DNA]</scope>
    <source>
        <strain evidence="7 8">CBS 101466</strain>
    </source>
</reference>
<dbReference type="GO" id="GO:0007165">
    <property type="term" value="P:signal transduction"/>
    <property type="evidence" value="ECO:0007669"/>
    <property type="project" value="InterPro"/>
</dbReference>
<feature type="domain" description="Rho-GAP" evidence="5">
    <location>
        <begin position="608"/>
        <end position="811"/>
    </location>
</feature>
<feature type="compositionally biased region" description="Polar residues" evidence="4">
    <location>
        <begin position="460"/>
        <end position="471"/>
    </location>
</feature>
<dbReference type="Pfam" id="PF00620">
    <property type="entry name" value="RhoGAP"/>
    <property type="match status" value="1"/>
</dbReference>
<feature type="compositionally biased region" description="Polar residues" evidence="4">
    <location>
        <begin position="376"/>
        <end position="399"/>
    </location>
</feature>
<dbReference type="EMBL" id="KB822712">
    <property type="protein sequence ID" value="ETN45622.1"/>
    <property type="molecule type" value="Genomic_DNA"/>
</dbReference>
<dbReference type="SUPFAM" id="SSF103657">
    <property type="entry name" value="BAR/IMD domain-like"/>
    <property type="match status" value="1"/>
</dbReference>
<dbReference type="InterPro" id="IPR000198">
    <property type="entry name" value="RhoGAP_dom"/>
</dbReference>
<dbReference type="Pfam" id="PF00611">
    <property type="entry name" value="FCH"/>
    <property type="match status" value="1"/>
</dbReference>
<dbReference type="InterPro" id="IPR001060">
    <property type="entry name" value="FCH_dom"/>
</dbReference>
<gene>
    <name evidence="7" type="ORF">HMPREF1541_09454</name>
</gene>
<feature type="region of interest" description="Disordered" evidence="4">
    <location>
        <begin position="335"/>
        <end position="600"/>
    </location>
</feature>
<dbReference type="STRING" id="1220924.W2SA98"/>
<dbReference type="GO" id="GO:0005938">
    <property type="term" value="C:cell cortex"/>
    <property type="evidence" value="ECO:0007669"/>
    <property type="project" value="UniProtKB-ARBA"/>
</dbReference>
<dbReference type="Gene3D" id="1.20.1270.60">
    <property type="entry name" value="Arfaptin homology (AH) domain/BAR domain"/>
    <property type="match status" value="1"/>
</dbReference>
<dbReference type="Proteomes" id="UP000030752">
    <property type="component" value="Unassembled WGS sequence"/>
</dbReference>
<keyword evidence="1" id="KW-0343">GTPase activation</keyword>
<evidence type="ECO:0000259" key="6">
    <source>
        <dbReference type="PROSITE" id="PS51741"/>
    </source>
</evidence>
<evidence type="ECO:0000256" key="2">
    <source>
        <dbReference type="PROSITE-ProRule" id="PRU01077"/>
    </source>
</evidence>
<dbReference type="InParanoid" id="W2SA98"/>
<dbReference type="FunFam" id="1.20.1270.60:FF:000063">
    <property type="entry name" value="Rho GTPase activator"/>
    <property type="match status" value="1"/>
</dbReference>
<dbReference type="SUPFAM" id="SSF48350">
    <property type="entry name" value="GTPase activation domain, GAP"/>
    <property type="match status" value="1"/>
</dbReference>
<name>W2SA98_CYPE1</name>
<feature type="domain" description="F-BAR" evidence="6">
    <location>
        <begin position="54"/>
        <end position="319"/>
    </location>
</feature>
<evidence type="ECO:0000256" key="4">
    <source>
        <dbReference type="SAM" id="MobiDB-lite"/>
    </source>
</evidence>
<dbReference type="VEuPathDB" id="FungiDB:HMPREF1541_09454"/>
<feature type="compositionally biased region" description="Polar residues" evidence="4">
    <location>
        <begin position="407"/>
        <end position="421"/>
    </location>
</feature>
<evidence type="ECO:0000259" key="5">
    <source>
        <dbReference type="PROSITE" id="PS50238"/>
    </source>
</evidence>
<feature type="compositionally biased region" description="Basic and acidic residues" evidence="4">
    <location>
        <begin position="1"/>
        <end position="11"/>
    </location>
</feature>
<dbReference type="InterPro" id="IPR008936">
    <property type="entry name" value="Rho_GTPase_activation_prot"/>
</dbReference>
<dbReference type="InterPro" id="IPR050729">
    <property type="entry name" value="Rho-GAP"/>
</dbReference>
<dbReference type="PANTHER" id="PTHR23176:SF136">
    <property type="entry name" value="RHO GTPASE ACTIVATOR (RGD1)"/>
    <property type="match status" value="1"/>
</dbReference>
<dbReference type="CDD" id="cd07652">
    <property type="entry name" value="F-BAR_Rgd1"/>
    <property type="match status" value="1"/>
</dbReference>
<feature type="region of interest" description="Disordered" evidence="4">
    <location>
        <begin position="207"/>
        <end position="226"/>
    </location>
</feature>
<evidence type="ECO:0000256" key="3">
    <source>
        <dbReference type="SAM" id="Coils"/>
    </source>
</evidence>
<evidence type="ECO:0000256" key="1">
    <source>
        <dbReference type="ARBA" id="ARBA00022468"/>
    </source>
</evidence>